<evidence type="ECO:0000313" key="2">
    <source>
        <dbReference type="EMBL" id="QHJ14081.1"/>
    </source>
</evidence>
<dbReference type="AlphaFoldDB" id="A0A857JSE0"/>
<dbReference type="RefSeq" id="WP_254700807.1">
    <property type="nucleotide sequence ID" value="NZ_CP047657.1"/>
</dbReference>
<dbReference type="InterPro" id="IPR056085">
    <property type="entry name" value="DUF7668"/>
</dbReference>
<gene>
    <name evidence="2" type="ORF">FX988_04363</name>
</gene>
<sequence>MTVPIVKDEETQQPIPTIWRDTIVKIVDAIRFNNIDDFNAIPYVKGVSEKDAEGFQENIEDYGCRLTNLPDATWQSSTCQWMREYWDALIDLYTVEEGESDLALYLRVHEKGQKFEFEVMSIHVG</sequence>
<accession>A0A857JSE0</accession>
<evidence type="ECO:0000313" key="3">
    <source>
        <dbReference type="Proteomes" id="UP000464524"/>
    </source>
</evidence>
<evidence type="ECO:0000259" key="1">
    <source>
        <dbReference type="Pfam" id="PF24705"/>
    </source>
</evidence>
<keyword evidence="2" id="KW-0614">Plasmid</keyword>
<dbReference type="Pfam" id="PF24705">
    <property type="entry name" value="DUF7668"/>
    <property type="match status" value="1"/>
</dbReference>
<geneLocation type="plasmid" evidence="2 3">
    <name>unnamed</name>
</geneLocation>
<dbReference type="KEGG" id="pmes:FX988_04363"/>
<dbReference type="EMBL" id="CP047657">
    <property type="protein sequence ID" value="QHJ14081.1"/>
    <property type="molecule type" value="Genomic_DNA"/>
</dbReference>
<dbReference type="Proteomes" id="UP000464524">
    <property type="component" value="Plasmid unnamed"/>
</dbReference>
<reference evidence="2 3" key="1">
    <citation type="submission" date="2019-12" db="EMBL/GenBank/DDBJ databases">
        <title>Genome sequencing and assembly of endphytes of Porphyra tenera.</title>
        <authorList>
            <person name="Park J.M."/>
            <person name="Shin R."/>
            <person name="Jo S.H."/>
        </authorList>
    </citation>
    <scope>NUCLEOTIDE SEQUENCE [LARGE SCALE GENOMIC DNA]</scope>
    <source>
        <strain evidence="2 3">GPM4</strain>
        <plasmid evidence="2 3">unnamed</plasmid>
    </source>
</reference>
<keyword evidence="3" id="KW-1185">Reference proteome</keyword>
<organism evidence="2 3">
    <name type="scientific">Paraglaciecola mesophila</name>
    <dbReference type="NCBI Taxonomy" id="197222"/>
    <lineage>
        <taxon>Bacteria</taxon>
        <taxon>Pseudomonadati</taxon>
        <taxon>Pseudomonadota</taxon>
        <taxon>Gammaproteobacteria</taxon>
        <taxon>Alteromonadales</taxon>
        <taxon>Alteromonadaceae</taxon>
        <taxon>Paraglaciecola</taxon>
    </lineage>
</organism>
<name>A0A857JSE0_9ALTE</name>
<feature type="domain" description="DUF7668" evidence="1">
    <location>
        <begin position="29"/>
        <end position="124"/>
    </location>
</feature>
<protein>
    <recommendedName>
        <fullName evidence="1">DUF7668 domain-containing protein</fullName>
    </recommendedName>
</protein>
<proteinExistence type="predicted"/>